<dbReference type="RefSeq" id="WP_176762248.1">
    <property type="nucleotide sequence ID" value="NZ_FMXR01000005.1"/>
</dbReference>
<dbReference type="InterPro" id="IPR051782">
    <property type="entry name" value="ABC_Transporter_VariousFunc"/>
</dbReference>
<keyword evidence="3" id="KW-0067">ATP-binding</keyword>
<dbReference type="AlphaFoldDB" id="A0A1G6ACJ2"/>
<accession>A0A1G6ACJ2</accession>
<evidence type="ECO:0000313" key="5">
    <source>
        <dbReference type="EMBL" id="SDB05763.1"/>
    </source>
</evidence>
<dbReference type="PANTHER" id="PTHR42939:SF1">
    <property type="entry name" value="ABC TRANSPORTER ATP-BINDING PROTEIN ALBC-RELATED"/>
    <property type="match status" value="1"/>
</dbReference>
<dbReference type="InterPro" id="IPR027417">
    <property type="entry name" value="P-loop_NTPase"/>
</dbReference>
<organism evidence="5 6">
    <name type="scientific">Eubacterium oxidoreducens</name>
    <dbReference type="NCBI Taxonomy" id="1732"/>
    <lineage>
        <taxon>Bacteria</taxon>
        <taxon>Bacillati</taxon>
        <taxon>Bacillota</taxon>
        <taxon>Clostridia</taxon>
        <taxon>Eubacteriales</taxon>
        <taxon>Eubacteriaceae</taxon>
        <taxon>Eubacterium</taxon>
    </lineage>
</organism>
<dbReference type="SUPFAM" id="SSF52540">
    <property type="entry name" value="P-loop containing nucleoside triphosphate hydrolases"/>
    <property type="match status" value="1"/>
</dbReference>
<evidence type="ECO:0000256" key="1">
    <source>
        <dbReference type="ARBA" id="ARBA00022448"/>
    </source>
</evidence>
<dbReference type="PROSITE" id="PS00211">
    <property type="entry name" value="ABC_TRANSPORTER_1"/>
    <property type="match status" value="1"/>
</dbReference>
<dbReference type="GO" id="GO:0016887">
    <property type="term" value="F:ATP hydrolysis activity"/>
    <property type="evidence" value="ECO:0007669"/>
    <property type="project" value="InterPro"/>
</dbReference>
<keyword evidence="1" id="KW-0813">Transport</keyword>
<dbReference type="InterPro" id="IPR017871">
    <property type="entry name" value="ABC_transporter-like_CS"/>
</dbReference>
<keyword evidence="6" id="KW-1185">Reference proteome</keyword>
<dbReference type="Proteomes" id="UP000199228">
    <property type="component" value="Unassembled WGS sequence"/>
</dbReference>
<protein>
    <submittedName>
        <fullName evidence="5">ABC-type multidrug transport system, ATPase component</fullName>
    </submittedName>
</protein>
<evidence type="ECO:0000313" key="6">
    <source>
        <dbReference type="Proteomes" id="UP000199228"/>
    </source>
</evidence>
<dbReference type="Pfam" id="PF00005">
    <property type="entry name" value="ABC_tran"/>
    <property type="match status" value="1"/>
</dbReference>
<dbReference type="PROSITE" id="PS50893">
    <property type="entry name" value="ABC_TRANSPORTER_2"/>
    <property type="match status" value="1"/>
</dbReference>
<feature type="domain" description="ABC transporter" evidence="4">
    <location>
        <begin position="6"/>
        <end position="223"/>
    </location>
</feature>
<dbReference type="STRING" id="1732.SAMN02910417_00391"/>
<reference evidence="5 6" key="1">
    <citation type="submission" date="2016-10" db="EMBL/GenBank/DDBJ databases">
        <authorList>
            <person name="de Groot N.N."/>
        </authorList>
    </citation>
    <scope>NUCLEOTIDE SEQUENCE [LARGE SCALE GENOMIC DNA]</scope>
    <source>
        <strain evidence="5 6">DSM 3217</strain>
    </source>
</reference>
<dbReference type="SMART" id="SM00382">
    <property type="entry name" value="AAA"/>
    <property type="match status" value="1"/>
</dbReference>
<gene>
    <name evidence="5" type="ORF">SAMN02910417_00391</name>
</gene>
<dbReference type="Gene3D" id="3.40.50.300">
    <property type="entry name" value="P-loop containing nucleotide triphosphate hydrolases"/>
    <property type="match status" value="1"/>
</dbReference>
<evidence type="ECO:0000256" key="3">
    <source>
        <dbReference type="ARBA" id="ARBA00022840"/>
    </source>
</evidence>
<name>A0A1G6ACJ2_EUBOX</name>
<dbReference type="EMBL" id="FMXR01000005">
    <property type="protein sequence ID" value="SDB05763.1"/>
    <property type="molecule type" value="Genomic_DNA"/>
</dbReference>
<dbReference type="InterPro" id="IPR003593">
    <property type="entry name" value="AAA+_ATPase"/>
</dbReference>
<evidence type="ECO:0000259" key="4">
    <source>
        <dbReference type="PROSITE" id="PS50893"/>
    </source>
</evidence>
<dbReference type="PANTHER" id="PTHR42939">
    <property type="entry name" value="ABC TRANSPORTER ATP-BINDING PROTEIN ALBC-RELATED"/>
    <property type="match status" value="1"/>
</dbReference>
<evidence type="ECO:0000256" key="2">
    <source>
        <dbReference type="ARBA" id="ARBA00022741"/>
    </source>
</evidence>
<dbReference type="InterPro" id="IPR003439">
    <property type="entry name" value="ABC_transporter-like_ATP-bd"/>
</dbReference>
<keyword evidence="2" id="KW-0547">Nucleotide-binding</keyword>
<sequence length="232" mass="26347">MNKVELKMNQVVVSFRKDRALNGITLTMEPGIYGLIGENGAGKTTLFRSTLEVQSYKGVITKNGISSIGYVPQHFDCLKRLTVGETMKYFCSLKNISHSQRREDIERVLTIVNLTEERDKLIKNLSGGMLRRVGIAQALLGEPQLLIMDEPTVGLDPAERVNFRNIIKKIKGDRIVWISSHEIGELEQMCDRFMLMKQGSLVCMGDLETLYQEYETDNIETLYFKAMGKEIC</sequence>
<dbReference type="GO" id="GO:0005524">
    <property type="term" value="F:ATP binding"/>
    <property type="evidence" value="ECO:0007669"/>
    <property type="project" value="UniProtKB-KW"/>
</dbReference>
<proteinExistence type="predicted"/>